<keyword evidence="1" id="KW-0472">Membrane</keyword>
<reference evidence="2 3" key="1">
    <citation type="journal article" date="2015" name="Int. J. Syst. Evol. Microbiol.">
        <title>Erythrobacter atlanticus sp. nov., a bacterium from ocean sediment able to degrade polycyclic aromatic hydrocarbons.</title>
        <authorList>
            <person name="Zhuang L."/>
            <person name="Liu Y."/>
            <person name="Wang L."/>
            <person name="Wang W."/>
            <person name="Shao Z."/>
        </authorList>
    </citation>
    <scope>NUCLEOTIDE SEQUENCE [LARGE SCALE GENOMIC DNA]</scope>
    <source>
        <strain evidence="3">s21-N3</strain>
    </source>
</reference>
<dbReference type="KEGG" id="ery:CP97_14831"/>
<keyword evidence="3" id="KW-1185">Reference proteome</keyword>
<dbReference type="AlphaFoldDB" id="A0A168M372"/>
<organism evidence="2 3">
    <name type="scientific">Aurantiacibacter atlanticus</name>
    <dbReference type="NCBI Taxonomy" id="1648404"/>
    <lineage>
        <taxon>Bacteria</taxon>
        <taxon>Pseudomonadati</taxon>
        <taxon>Pseudomonadota</taxon>
        <taxon>Alphaproteobacteria</taxon>
        <taxon>Sphingomonadales</taxon>
        <taxon>Erythrobacteraceae</taxon>
        <taxon>Aurantiacibacter</taxon>
    </lineage>
</organism>
<evidence type="ECO:0000313" key="3">
    <source>
        <dbReference type="Proteomes" id="UP000059113"/>
    </source>
</evidence>
<keyword evidence="1" id="KW-0812">Transmembrane</keyword>
<evidence type="ECO:0000313" key="2">
    <source>
        <dbReference type="EMBL" id="ANC50517.1"/>
    </source>
</evidence>
<name>A0A168M372_9SPHN</name>
<evidence type="ECO:0000256" key="1">
    <source>
        <dbReference type="SAM" id="Phobius"/>
    </source>
</evidence>
<accession>A0A168M372</accession>
<dbReference type="Proteomes" id="UP000059113">
    <property type="component" value="Chromosome"/>
</dbReference>
<gene>
    <name evidence="2" type="ORF">CP97_14831</name>
</gene>
<feature type="transmembrane region" description="Helical" evidence="1">
    <location>
        <begin position="71"/>
        <end position="96"/>
    </location>
</feature>
<keyword evidence="1" id="KW-1133">Transmembrane helix</keyword>
<proteinExistence type="predicted"/>
<reference evidence="3" key="2">
    <citation type="submission" date="2015-04" db="EMBL/GenBank/DDBJ databases">
        <title>The complete genome sequence of Erythrobacter sp. s21-N3.</title>
        <authorList>
            <person name="Zhuang L."/>
            <person name="Liu Y."/>
            <person name="Shao Z."/>
        </authorList>
    </citation>
    <scope>NUCLEOTIDE SEQUENCE [LARGE SCALE GENOMIC DNA]</scope>
    <source>
        <strain evidence="3">s21-N3</strain>
    </source>
</reference>
<protein>
    <submittedName>
        <fullName evidence="2">Uncharacterized protein</fullName>
    </submittedName>
</protein>
<dbReference type="EMBL" id="CP011310">
    <property type="protein sequence ID" value="ANC50517.1"/>
    <property type="molecule type" value="Genomic_DNA"/>
</dbReference>
<sequence length="98" mass="11028">MEMTKLSRVTVDLAKKHPGRAPSEIEERRVVEHIEERRPISQDVGDVAEREETAWVRLADNVARIGGSWPFIGAFFLFLFAWTAVNGFALSVNAAFDP</sequence>